<dbReference type="EMBL" id="FOQK01000025">
    <property type="protein sequence ID" value="SFI27651.1"/>
    <property type="molecule type" value="Genomic_DNA"/>
</dbReference>
<feature type="binding site" evidence="9 11">
    <location>
        <position position="119"/>
    </location>
    <ligand>
        <name>substrate</name>
    </ligand>
</feature>
<protein>
    <recommendedName>
        <fullName evidence="8 9">Glutamyl-tRNA reductase</fullName>
        <shortName evidence="9">GluTR</shortName>
        <ecNumber evidence="3 9">1.2.1.70</ecNumber>
    </recommendedName>
</protein>
<evidence type="ECO:0000256" key="12">
    <source>
        <dbReference type="PIRSR" id="PIRSR000445-3"/>
    </source>
</evidence>
<evidence type="ECO:0000259" key="17">
    <source>
        <dbReference type="Pfam" id="PF01488"/>
    </source>
</evidence>
<accession>A0A1I3GWA7</accession>
<dbReference type="Gene3D" id="3.30.460.30">
    <property type="entry name" value="Glutamyl-tRNA reductase, N-terminal domain"/>
    <property type="match status" value="1"/>
</dbReference>
<reference evidence="19 20" key="1">
    <citation type="submission" date="2016-10" db="EMBL/GenBank/DDBJ databases">
        <authorList>
            <person name="de Groot N.N."/>
        </authorList>
    </citation>
    <scope>NUCLEOTIDE SEQUENCE [LARGE SCALE GENOMIC DNA]</scope>
    <source>
        <strain evidence="19 20">Z108</strain>
    </source>
</reference>
<dbReference type="GO" id="GO:0019353">
    <property type="term" value="P:protoporphyrinogen IX biosynthetic process from glutamate"/>
    <property type="evidence" value="ECO:0007669"/>
    <property type="project" value="TreeGrafter"/>
</dbReference>
<dbReference type="RefSeq" id="WP_075445273.1">
    <property type="nucleotide sequence ID" value="NZ_FOQK01000025.1"/>
</dbReference>
<evidence type="ECO:0000256" key="15">
    <source>
        <dbReference type="SAM" id="Coils"/>
    </source>
</evidence>
<dbReference type="PANTHER" id="PTHR43013">
    <property type="entry name" value="GLUTAMYL-TRNA REDUCTASE"/>
    <property type="match status" value="1"/>
</dbReference>
<evidence type="ECO:0000313" key="20">
    <source>
        <dbReference type="Proteomes" id="UP000183639"/>
    </source>
</evidence>
<dbReference type="NCBIfam" id="TIGR01035">
    <property type="entry name" value="hemA"/>
    <property type="match status" value="1"/>
</dbReference>
<dbReference type="InterPro" id="IPR000343">
    <property type="entry name" value="4pyrrol_synth_GluRdtase"/>
</dbReference>
<comment type="similarity">
    <text evidence="2 9 14">Belongs to the glutamyl-tRNA reductase family.</text>
</comment>
<dbReference type="Pfam" id="PF01488">
    <property type="entry name" value="Shikimate_DH"/>
    <property type="match status" value="1"/>
</dbReference>
<dbReference type="FunFam" id="3.40.50.720:FF:000031">
    <property type="entry name" value="Glutamyl-tRNA reductase"/>
    <property type="match status" value="1"/>
</dbReference>
<gene>
    <name evidence="9" type="primary">hemA</name>
    <name evidence="19" type="ORF">SAMN04487861_12540</name>
</gene>
<dbReference type="CDD" id="cd05213">
    <property type="entry name" value="NAD_bind_Glutamyl_tRNA_reduct"/>
    <property type="match status" value="1"/>
</dbReference>
<proteinExistence type="inferred from homology"/>
<dbReference type="SUPFAM" id="SSF69075">
    <property type="entry name" value="Glutamyl tRNA-reductase dimerization domain"/>
    <property type="match status" value="1"/>
</dbReference>
<dbReference type="PIRSF" id="PIRSF000445">
    <property type="entry name" value="4pyrrol_synth_GluRdtase"/>
    <property type="match status" value="1"/>
</dbReference>
<evidence type="ECO:0000313" key="19">
    <source>
        <dbReference type="EMBL" id="SFI27651.1"/>
    </source>
</evidence>
<evidence type="ECO:0000256" key="5">
    <source>
        <dbReference type="ARBA" id="ARBA00023002"/>
    </source>
</evidence>
<evidence type="ECO:0000259" key="18">
    <source>
        <dbReference type="Pfam" id="PF05201"/>
    </source>
</evidence>
<dbReference type="HAMAP" id="MF_00087">
    <property type="entry name" value="Glu_tRNA_reductase"/>
    <property type="match status" value="1"/>
</dbReference>
<dbReference type="InterPro" id="IPR015895">
    <property type="entry name" value="4pyrrol_synth_GluRdtase_N"/>
</dbReference>
<dbReference type="InterPro" id="IPR006151">
    <property type="entry name" value="Shikm_DH/Glu-tRNA_Rdtase"/>
</dbReference>
<keyword evidence="5 9" id="KW-0560">Oxidoreductase</keyword>
<evidence type="ECO:0000256" key="13">
    <source>
        <dbReference type="PIRSR" id="PIRSR000445-4"/>
    </source>
</evidence>
<dbReference type="GO" id="GO:0008883">
    <property type="term" value="F:glutamyl-tRNA reductase activity"/>
    <property type="evidence" value="ECO:0007669"/>
    <property type="project" value="UniProtKB-UniRule"/>
</dbReference>
<dbReference type="EC" id="1.2.1.70" evidence="3 9"/>
<dbReference type="Proteomes" id="UP000183639">
    <property type="component" value="Unassembled WGS sequence"/>
</dbReference>
<dbReference type="InterPro" id="IPR018214">
    <property type="entry name" value="GluRdtase_CS"/>
</dbReference>
<dbReference type="FunFam" id="3.30.460.30:FF:000001">
    <property type="entry name" value="Glutamyl-tRNA reductase"/>
    <property type="match status" value="1"/>
</dbReference>
<dbReference type="OrthoDB" id="110209at2"/>
<dbReference type="InterPro" id="IPR036453">
    <property type="entry name" value="GluRdtase_dimer_dom_sf"/>
</dbReference>
<name>A0A1I3GWA7_SELRU</name>
<evidence type="ECO:0000256" key="8">
    <source>
        <dbReference type="ARBA" id="ARBA00068659"/>
    </source>
</evidence>
<comment type="catalytic activity">
    <reaction evidence="7 9 14">
        <text>(S)-4-amino-5-oxopentanoate + tRNA(Glu) + NADP(+) = L-glutamyl-tRNA(Glu) + NADPH + H(+)</text>
        <dbReference type="Rhea" id="RHEA:12344"/>
        <dbReference type="Rhea" id="RHEA-COMP:9663"/>
        <dbReference type="Rhea" id="RHEA-COMP:9680"/>
        <dbReference type="ChEBI" id="CHEBI:15378"/>
        <dbReference type="ChEBI" id="CHEBI:57501"/>
        <dbReference type="ChEBI" id="CHEBI:57783"/>
        <dbReference type="ChEBI" id="CHEBI:58349"/>
        <dbReference type="ChEBI" id="CHEBI:78442"/>
        <dbReference type="ChEBI" id="CHEBI:78520"/>
        <dbReference type="EC" id="1.2.1.70"/>
    </reaction>
</comment>
<dbReference type="GO" id="GO:0050661">
    <property type="term" value="F:NADP binding"/>
    <property type="evidence" value="ECO:0007669"/>
    <property type="project" value="InterPro"/>
</dbReference>
<evidence type="ECO:0000256" key="3">
    <source>
        <dbReference type="ARBA" id="ARBA00012970"/>
    </source>
</evidence>
<dbReference type="Pfam" id="PF00745">
    <property type="entry name" value="GlutR_dimer"/>
    <property type="match status" value="1"/>
</dbReference>
<feature type="binding site" evidence="9 11">
    <location>
        <begin position="113"/>
        <end position="115"/>
    </location>
    <ligand>
        <name>substrate</name>
    </ligand>
</feature>
<comment type="domain">
    <text evidence="9">Possesses an unusual extended V-shaped dimeric structure with each monomer consisting of three distinct domains arranged along a curved 'spinal' alpha-helix. The N-terminal catalytic domain specifically recognizes the glutamate moiety of the substrate. The second domain is the NADPH-binding domain, and the third C-terminal domain is responsible for dimerization.</text>
</comment>
<dbReference type="SUPFAM" id="SSF69742">
    <property type="entry name" value="Glutamyl tRNA-reductase catalytic, N-terminal domain"/>
    <property type="match status" value="1"/>
</dbReference>
<evidence type="ECO:0000256" key="6">
    <source>
        <dbReference type="ARBA" id="ARBA00023244"/>
    </source>
</evidence>
<keyword evidence="6 9" id="KW-0627">Porphyrin biosynthesis</keyword>
<feature type="domain" description="Quinate/shikimate 5-dehydrogenase/glutamyl-tRNA reductase" evidence="17">
    <location>
        <begin position="170"/>
        <end position="305"/>
    </location>
</feature>
<comment type="subunit">
    <text evidence="9">Homodimer.</text>
</comment>
<feature type="coiled-coil region" evidence="15">
    <location>
        <begin position="299"/>
        <end position="334"/>
    </location>
</feature>
<feature type="site" description="Important for activity" evidence="9 13">
    <location>
        <position position="98"/>
    </location>
</feature>
<evidence type="ECO:0000256" key="11">
    <source>
        <dbReference type="PIRSR" id="PIRSR000445-2"/>
    </source>
</evidence>
<evidence type="ECO:0000256" key="9">
    <source>
        <dbReference type="HAMAP-Rule" id="MF_00087"/>
    </source>
</evidence>
<keyword evidence="15" id="KW-0175">Coiled coil</keyword>
<evidence type="ECO:0000256" key="10">
    <source>
        <dbReference type="PIRSR" id="PIRSR000445-1"/>
    </source>
</evidence>
<dbReference type="InterPro" id="IPR036343">
    <property type="entry name" value="GluRdtase_N_sf"/>
</dbReference>
<evidence type="ECO:0000256" key="7">
    <source>
        <dbReference type="ARBA" id="ARBA00047464"/>
    </source>
</evidence>
<feature type="active site" description="Nucleophile" evidence="9 10">
    <location>
        <position position="50"/>
    </location>
</feature>
<keyword evidence="4 9" id="KW-0521">NADP</keyword>
<dbReference type="Pfam" id="PF05201">
    <property type="entry name" value="GlutR_N"/>
    <property type="match status" value="1"/>
</dbReference>
<comment type="function">
    <text evidence="9">Catalyzes the NADPH-dependent reduction of glutamyl-tRNA(Glu) to glutamate 1-semialdehyde (GSA).</text>
</comment>
<evidence type="ECO:0000256" key="14">
    <source>
        <dbReference type="RuleBase" id="RU000584"/>
    </source>
</evidence>
<evidence type="ECO:0000256" key="4">
    <source>
        <dbReference type="ARBA" id="ARBA00022857"/>
    </source>
</evidence>
<dbReference type="UniPathway" id="UPA00251">
    <property type="reaction ID" value="UER00316"/>
</dbReference>
<dbReference type="PROSITE" id="PS00747">
    <property type="entry name" value="GLUTR"/>
    <property type="match status" value="1"/>
</dbReference>
<organism evidence="19 20">
    <name type="scientific">Selenomonas ruminantium</name>
    <dbReference type="NCBI Taxonomy" id="971"/>
    <lineage>
        <taxon>Bacteria</taxon>
        <taxon>Bacillati</taxon>
        <taxon>Bacillota</taxon>
        <taxon>Negativicutes</taxon>
        <taxon>Selenomonadales</taxon>
        <taxon>Selenomonadaceae</taxon>
        <taxon>Selenomonas</taxon>
    </lineage>
</organism>
<dbReference type="SUPFAM" id="SSF51735">
    <property type="entry name" value="NAD(P)-binding Rossmann-fold domains"/>
    <property type="match status" value="1"/>
</dbReference>
<sequence>MELLMLGLNHKTAPVDVRERFSIPKQAVRNGLANLNEYEGLLEAVVLSTCNRSEMYAVVDDVRQELPTLKQFLFDLTGNEENIDEYLYHYAHEDCIRHLFRVASSLDSLVLGEGQILSQVKEAYALGREAGTTSTVLNTLFHRAIATGKRVRTETRIQYNSVSISYAAVELARKELDGLEGSNALIFGAGKMAELTAQHLVAHGVKKIYVTNRHFDRAEQLAERFDGEAIPFEEAMKQAVDVDVIVTSTGAPHYVIKPWETRQLMTKRRGRHLFLIDIAVPRDVDPDVGDIKGVTLYNIDALEEVVDEHIQERREEAEQAKDIIEEEVLSIEDKFQYLSFRPLMALLSERCERIRQREIKRASSKLPDLTPEEQRQIEHMTRMIVRKILRMPMMKLNASAGTPQEEFYIDAMRSLFKLDTIGETATREERHHHYRYAEQ</sequence>
<dbReference type="InterPro" id="IPR015896">
    <property type="entry name" value="4pyrrol_synth_GluRdtase_dimer"/>
</dbReference>
<dbReference type="AlphaFoldDB" id="A0A1I3GWA7"/>
<feature type="domain" description="Glutamyl-tRNA reductase N-terminal" evidence="18">
    <location>
        <begin position="6"/>
        <end position="155"/>
    </location>
</feature>
<dbReference type="Gene3D" id="3.40.50.720">
    <property type="entry name" value="NAD(P)-binding Rossmann-like Domain"/>
    <property type="match status" value="1"/>
</dbReference>
<comment type="miscellaneous">
    <text evidence="9">During catalysis, the active site Cys acts as a nucleophile attacking the alpha-carbonyl group of tRNA-bound glutamate with the formation of a thioester intermediate between enzyme and glutamate, and the concomitant release of tRNA(Glu). The thioester intermediate is finally reduced by direct hydride transfer from NADPH, to form the product GSA.</text>
</comment>
<evidence type="ECO:0000256" key="1">
    <source>
        <dbReference type="ARBA" id="ARBA00005059"/>
    </source>
</evidence>
<feature type="domain" description="Tetrapyrrole biosynthesis glutamyl-tRNA reductase dimerisation" evidence="16">
    <location>
        <begin position="319"/>
        <end position="418"/>
    </location>
</feature>
<evidence type="ECO:0000259" key="16">
    <source>
        <dbReference type="Pfam" id="PF00745"/>
    </source>
</evidence>
<dbReference type="InterPro" id="IPR036291">
    <property type="entry name" value="NAD(P)-bd_dom_sf"/>
</dbReference>
<evidence type="ECO:0000256" key="2">
    <source>
        <dbReference type="ARBA" id="ARBA00005916"/>
    </source>
</evidence>
<feature type="binding site" evidence="9 11">
    <location>
        <position position="108"/>
    </location>
    <ligand>
        <name>substrate</name>
    </ligand>
</feature>
<feature type="binding site" evidence="9 11">
    <location>
        <begin position="49"/>
        <end position="52"/>
    </location>
    <ligand>
        <name>substrate</name>
    </ligand>
</feature>
<comment type="pathway">
    <text evidence="1 9 14">Porphyrin-containing compound metabolism; protoporphyrin-IX biosynthesis; 5-aminolevulinate from L-glutamyl-tRNA(Glu): step 1/2.</text>
</comment>
<feature type="binding site" evidence="9 12">
    <location>
        <begin position="188"/>
        <end position="193"/>
    </location>
    <ligand>
        <name>NADP(+)</name>
        <dbReference type="ChEBI" id="CHEBI:58349"/>
    </ligand>
</feature>
<dbReference type="PANTHER" id="PTHR43013:SF1">
    <property type="entry name" value="GLUTAMYL-TRNA REDUCTASE"/>
    <property type="match status" value="1"/>
</dbReference>